<organism evidence="2 3">
    <name type="scientific">Qipengyuania gaetbuli</name>
    <dbReference type="NCBI Taxonomy" id="266952"/>
    <lineage>
        <taxon>Bacteria</taxon>
        <taxon>Pseudomonadati</taxon>
        <taxon>Pseudomonadota</taxon>
        <taxon>Alphaproteobacteria</taxon>
        <taxon>Sphingomonadales</taxon>
        <taxon>Erythrobacteraceae</taxon>
        <taxon>Qipengyuania</taxon>
    </lineage>
</organism>
<name>A0A844XXL2_9SPHN</name>
<dbReference type="Proteomes" id="UP000444185">
    <property type="component" value="Unassembled WGS sequence"/>
</dbReference>
<dbReference type="Pfam" id="PF01507">
    <property type="entry name" value="PAPS_reduct"/>
    <property type="match status" value="1"/>
</dbReference>
<dbReference type="RefSeq" id="WP_160607277.1">
    <property type="nucleotide sequence ID" value="NZ_WTYF01000004.1"/>
</dbReference>
<dbReference type="AlphaFoldDB" id="A0A844XXL2"/>
<sequence length="346" mass="39155">MNDPVLSAIEHSAEALEVRHDSRWIVGYSGGKDSTATLKILLSAWKLATKKPPFFDLIYCDTGVENQILDKYIKNQIQDINREAELDGLPIRTTILKAPVQESFFVKIIGRGYPPPTNSFRWCTKALRINPVASFLKAATAEQSVVALGLRRDESQQRTRSLEKNGSSHWQRQRESTFSYDVYLPILELDVPAVWDAIFGLTKPRSISASDLEDLYRGASGECPIIKSPQSPPCGSGRFGCWTCTVVRKDKSAEKLIRSGYTQLSPFLEFRNWLAEFRNDPNARWKKRRNGSEGLGPFTMDARYEILRRVDALEDATGTEIITSEERGMIAALWKFDDVPRLSFKL</sequence>
<dbReference type="Gene3D" id="3.40.50.620">
    <property type="entry name" value="HUPs"/>
    <property type="match status" value="1"/>
</dbReference>
<dbReference type="PANTHER" id="PTHR43196">
    <property type="entry name" value="SULFATE ADENYLYLTRANSFERASE SUBUNIT 2"/>
    <property type="match status" value="1"/>
</dbReference>
<dbReference type="InterPro" id="IPR014729">
    <property type="entry name" value="Rossmann-like_a/b/a_fold"/>
</dbReference>
<dbReference type="PANTHER" id="PTHR43196:SF2">
    <property type="entry name" value="PHOSPHOADENOSINE PHOSPHOSULFATE REDUCTASE"/>
    <property type="match status" value="1"/>
</dbReference>
<gene>
    <name evidence="2" type="ORF">GRI42_05200</name>
</gene>
<reference evidence="2 3" key="1">
    <citation type="submission" date="2019-12" db="EMBL/GenBank/DDBJ databases">
        <title>Genomic-based taxomic classification of the family Erythrobacteraceae.</title>
        <authorList>
            <person name="Xu L."/>
        </authorList>
    </citation>
    <scope>NUCLEOTIDE SEQUENCE [LARGE SCALE GENOMIC DNA]</scope>
    <source>
        <strain evidence="2 3">DSM 16225</strain>
    </source>
</reference>
<dbReference type="OrthoDB" id="7574889at2"/>
<evidence type="ECO:0000259" key="1">
    <source>
        <dbReference type="Pfam" id="PF01507"/>
    </source>
</evidence>
<evidence type="ECO:0000313" key="3">
    <source>
        <dbReference type="Proteomes" id="UP000444185"/>
    </source>
</evidence>
<feature type="domain" description="Phosphoadenosine phosphosulphate reductase" evidence="1">
    <location>
        <begin position="25"/>
        <end position="198"/>
    </location>
</feature>
<accession>A0A844XXL2</accession>
<protein>
    <submittedName>
        <fullName evidence="2">Phosphoadenosine phosphosulfate reductase family protein</fullName>
    </submittedName>
</protein>
<comment type="caution">
    <text evidence="2">The sequence shown here is derived from an EMBL/GenBank/DDBJ whole genome shotgun (WGS) entry which is preliminary data.</text>
</comment>
<dbReference type="InterPro" id="IPR002500">
    <property type="entry name" value="PAPS_reduct_dom"/>
</dbReference>
<proteinExistence type="predicted"/>
<dbReference type="GO" id="GO:0003824">
    <property type="term" value="F:catalytic activity"/>
    <property type="evidence" value="ECO:0007669"/>
    <property type="project" value="InterPro"/>
</dbReference>
<keyword evidence="3" id="KW-1185">Reference proteome</keyword>
<dbReference type="EMBL" id="WTYF01000004">
    <property type="protein sequence ID" value="MXO50700.1"/>
    <property type="molecule type" value="Genomic_DNA"/>
</dbReference>
<dbReference type="SUPFAM" id="SSF52402">
    <property type="entry name" value="Adenine nucleotide alpha hydrolases-like"/>
    <property type="match status" value="1"/>
</dbReference>
<evidence type="ECO:0000313" key="2">
    <source>
        <dbReference type="EMBL" id="MXO50700.1"/>
    </source>
</evidence>
<dbReference type="InterPro" id="IPR050128">
    <property type="entry name" value="Sulfate_adenylyltrnsfr_sub2"/>
</dbReference>